<feature type="region of interest" description="Disordered" evidence="1">
    <location>
        <begin position="1"/>
        <end position="20"/>
    </location>
</feature>
<feature type="compositionally biased region" description="Basic and acidic residues" evidence="1">
    <location>
        <begin position="58"/>
        <end position="70"/>
    </location>
</feature>
<dbReference type="AlphaFoldDB" id="A0A5B7GUT8"/>
<feature type="compositionally biased region" description="Low complexity" evidence="1">
    <location>
        <begin position="71"/>
        <end position="85"/>
    </location>
</feature>
<dbReference type="Proteomes" id="UP000324222">
    <property type="component" value="Unassembled WGS sequence"/>
</dbReference>
<protein>
    <submittedName>
        <fullName evidence="2">Protein unc-80</fullName>
    </submittedName>
</protein>
<evidence type="ECO:0000256" key="1">
    <source>
        <dbReference type="SAM" id="MobiDB-lite"/>
    </source>
</evidence>
<organism evidence="2 3">
    <name type="scientific">Portunus trituberculatus</name>
    <name type="common">Swimming crab</name>
    <name type="synonym">Neptunus trituberculatus</name>
    <dbReference type="NCBI Taxonomy" id="210409"/>
    <lineage>
        <taxon>Eukaryota</taxon>
        <taxon>Metazoa</taxon>
        <taxon>Ecdysozoa</taxon>
        <taxon>Arthropoda</taxon>
        <taxon>Crustacea</taxon>
        <taxon>Multicrustacea</taxon>
        <taxon>Malacostraca</taxon>
        <taxon>Eumalacostraca</taxon>
        <taxon>Eucarida</taxon>
        <taxon>Decapoda</taxon>
        <taxon>Pleocyemata</taxon>
        <taxon>Brachyura</taxon>
        <taxon>Eubrachyura</taxon>
        <taxon>Portunoidea</taxon>
        <taxon>Portunidae</taxon>
        <taxon>Portuninae</taxon>
        <taxon>Portunus</taxon>
    </lineage>
</organism>
<evidence type="ECO:0000313" key="2">
    <source>
        <dbReference type="EMBL" id="MPC60324.1"/>
    </source>
</evidence>
<keyword evidence="3" id="KW-1185">Reference proteome</keyword>
<sequence>MSVRGERPSAWGPHYGVLGVGRDPVRRESMALSSMGYSHPSAQSLQSIGDAHPAGFTGERKISFAPHDPDNVSVDSSNTTVTVQV</sequence>
<gene>
    <name evidence="2" type="primary">unc80_0</name>
    <name evidence="2" type="ORF">E2C01_054365</name>
</gene>
<name>A0A5B7GUT8_PORTR</name>
<evidence type="ECO:0000313" key="3">
    <source>
        <dbReference type="Proteomes" id="UP000324222"/>
    </source>
</evidence>
<feature type="region of interest" description="Disordered" evidence="1">
    <location>
        <begin position="32"/>
        <end position="85"/>
    </location>
</feature>
<dbReference type="OrthoDB" id="5584001at2759"/>
<accession>A0A5B7GUT8</accession>
<proteinExistence type="predicted"/>
<dbReference type="EMBL" id="VSRR010017395">
    <property type="protein sequence ID" value="MPC60324.1"/>
    <property type="molecule type" value="Genomic_DNA"/>
</dbReference>
<comment type="caution">
    <text evidence="2">The sequence shown here is derived from an EMBL/GenBank/DDBJ whole genome shotgun (WGS) entry which is preliminary data.</text>
</comment>
<reference evidence="2 3" key="1">
    <citation type="submission" date="2019-05" db="EMBL/GenBank/DDBJ databases">
        <title>Another draft genome of Portunus trituberculatus and its Hox gene families provides insights of decapod evolution.</title>
        <authorList>
            <person name="Jeong J.-H."/>
            <person name="Song I."/>
            <person name="Kim S."/>
            <person name="Choi T."/>
            <person name="Kim D."/>
            <person name="Ryu S."/>
            <person name="Kim W."/>
        </authorList>
    </citation>
    <scope>NUCLEOTIDE SEQUENCE [LARGE SCALE GENOMIC DNA]</scope>
    <source>
        <tissue evidence="2">Muscle</tissue>
    </source>
</reference>
<feature type="compositionally biased region" description="Polar residues" evidence="1">
    <location>
        <begin position="32"/>
        <end position="47"/>
    </location>
</feature>